<feature type="domain" description="AB hydrolase-1" evidence="3">
    <location>
        <begin position="18"/>
        <end position="129"/>
    </location>
</feature>
<proteinExistence type="predicted"/>
<sequence length="242" mass="27888">MLKLKESQNVFLKGGDEAVILLHSFTGTVRDVKALAEFLNEAGYTCYIPAYKGHGLSLEGLLAYTTNDWWKQVQESYHYLKDSGYESIHVLGVSLGALMSLKLVETFDVKKCIAMSTPHNRTNKDIKRRLYHYGERINQIQGLDEEESKRQLALIDDYDEGAHIFTSFIEDIMNHLDAVKIPISIKYGELDQTFYQDSAERIYHDIASEHKELTAYKNATHLMTRSEDKEQIEKDILEFLKK</sequence>
<dbReference type="Proteomes" id="UP000197058">
    <property type="component" value="Chromosome"/>
</dbReference>
<dbReference type="InterPro" id="IPR051044">
    <property type="entry name" value="MAG_DAG_Lipase"/>
</dbReference>
<dbReference type="AlphaFoldDB" id="A0AAI8DID4"/>
<evidence type="ECO:0000313" key="5">
    <source>
        <dbReference type="Proteomes" id="UP000197058"/>
    </source>
</evidence>
<dbReference type="RefSeq" id="WP_058592429.1">
    <property type="nucleotide sequence ID" value="NZ_CP022046.2"/>
</dbReference>
<evidence type="ECO:0000259" key="3">
    <source>
        <dbReference type="Pfam" id="PF00561"/>
    </source>
</evidence>
<dbReference type="PIRSF" id="PIRSF017388">
    <property type="entry name" value="Esterase_lipase"/>
    <property type="match status" value="1"/>
</dbReference>
<dbReference type="InterPro" id="IPR012354">
    <property type="entry name" value="Esterase_lipase"/>
</dbReference>
<dbReference type="KEGG" id="sscu:CEP64_08490"/>
<evidence type="ECO:0000313" key="4">
    <source>
        <dbReference type="EMBL" id="ASE34621.1"/>
    </source>
</evidence>
<dbReference type="GO" id="GO:0052689">
    <property type="term" value="F:carboxylic ester hydrolase activity"/>
    <property type="evidence" value="ECO:0007669"/>
    <property type="project" value="InterPro"/>
</dbReference>
<dbReference type="SUPFAM" id="SSF53474">
    <property type="entry name" value="alpha/beta-Hydrolases"/>
    <property type="match status" value="1"/>
</dbReference>
<dbReference type="InterPro" id="IPR000073">
    <property type="entry name" value="AB_hydrolase_1"/>
</dbReference>
<dbReference type="PANTHER" id="PTHR11614">
    <property type="entry name" value="PHOSPHOLIPASE-RELATED"/>
    <property type="match status" value="1"/>
</dbReference>
<accession>A0AAI8DID4</accession>
<evidence type="ECO:0000256" key="1">
    <source>
        <dbReference type="PIRSR" id="PIRSR017388-1"/>
    </source>
</evidence>
<feature type="active site" description="Charge relay system" evidence="1">
    <location>
        <position position="221"/>
    </location>
</feature>
<feature type="site" description="Important for substrate specificity" evidence="2">
    <location>
        <position position="140"/>
    </location>
</feature>
<feature type="active site" description="Charge relay system" evidence="1">
    <location>
        <position position="191"/>
    </location>
</feature>
<name>A0AAI8DID4_MAMSC</name>
<dbReference type="EMBL" id="CP022046">
    <property type="protein sequence ID" value="ASE34621.1"/>
    <property type="molecule type" value="Genomic_DNA"/>
</dbReference>
<dbReference type="Pfam" id="PF00561">
    <property type="entry name" value="Abhydrolase_1"/>
    <property type="match status" value="1"/>
</dbReference>
<organism evidence="4 5">
    <name type="scientific">Mammaliicoccus sciuri</name>
    <name type="common">Staphylococcus sciuri</name>
    <dbReference type="NCBI Taxonomy" id="1296"/>
    <lineage>
        <taxon>Bacteria</taxon>
        <taxon>Bacillati</taxon>
        <taxon>Bacillota</taxon>
        <taxon>Bacilli</taxon>
        <taxon>Bacillales</taxon>
        <taxon>Staphylococcaceae</taxon>
        <taxon>Mammaliicoccus</taxon>
    </lineage>
</organism>
<reference evidence="5" key="1">
    <citation type="submission" date="2017-06" db="EMBL/GenBank/DDBJ databases">
        <title>FDA dAtabase for Regulatory Grade micrObial Sequences (FDA-ARGOS): Supporting development and validation of Infectious Disease Dx tests.</title>
        <authorList>
            <person name="Goldberg B."/>
            <person name="Campos J."/>
            <person name="Tallon L."/>
            <person name="Sadzewicz L."/>
            <person name="Sengamalay N."/>
            <person name="Ott S."/>
            <person name="Godinez A."/>
            <person name="Nagaraj S."/>
            <person name="Vavikolanu K."/>
            <person name="Nadendla S."/>
            <person name="George J."/>
            <person name="Geyer C."/>
            <person name="Sichtig H."/>
        </authorList>
    </citation>
    <scope>NUCLEOTIDE SEQUENCE [LARGE SCALE GENOMIC DNA]</scope>
    <source>
        <strain evidence="5">FDAARGOS_285</strain>
    </source>
</reference>
<dbReference type="InterPro" id="IPR029058">
    <property type="entry name" value="AB_hydrolase_fold"/>
</dbReference>
<protein>
    <submittedName>
        <fullName evidence="4">Carboxylesterase</fullName>
    </submittedName>
</protein>
<feature type="active site" description="Nucleophile" evidence="1">
    <location>
        <position position="94"/>
    </location>
</feature>
<dbReference type="Gene3D" id="3.40.50.1820">
    <property type="entry name" value="alpha/beta hydrolase"/>
    <property type="match status" value="1"/>
</dbReference>
<gene>
    <name evidence="4" type="ORF">CEP64_08490</name>
</gene>
<evidence type="ECO:0000256" key="2">
    <source>
        <dbReference type="PIRSR" id="PIRSR017388-3"/>
    </source>
</evidence>